<dbReference type="EMBL" id="LR797812">
    <property type="protein sequence ID" value="CAB4240569.1"/>
    <property type="molecule type" value="Genomic_DNA"/>
</dbReference>
<reference evidence="2" key="1">
    <citation type="submission" date="2020-05" db="EMBL/GenBank/DDBJ databases">
        <authorList>
            <person name="Chiriac C."/>
            <person name="Salcher M."/>
            <person name="Ghai R."/>
            <person name="Kavagutti S V."/>
        </authorList>
    </citation>
    <scope>NUCLEOTIDE SEQUENCE</scope>
</reference>
<feature type="region of interest" description="Disordered" evidence="1">
    <location>
        <begin position="373"/>
        <end position="427"/>
    </location>
</feature>
<evidence type="ECO:0000313" key="2">
    <source>
        <dbReference type="EMBL" id="CAB4240569.1"/>
    </source>
</evidence>
<sequence length="427" mass="46869">MAYLMSDMAAGSNAALQMQQNMAAAPYVKDQAAAAAEETQLKLQQDRIKAAYAPQEAALKLQEDQATLERNRINNMVSETSFKAGQESKEKMQALMKSEDWMRGDDDTRHKLANQVVLETEGLKAFDANNAAFELKKQRESVAEQRKLDTHAQEMGRALSALSSITEADLPDYITNLPENITKDARVAMGDANWAKASPQVKRDALMGQVRSGQAQIVEQKIAGAQKKQDTVNAAHTEAAKIAVDGRIKAKQMGINAAVAKDDAKKPDREVRLDTNVGKLYAEEERRIDAVNKPSIERLNKDLSELQAKANAERLTGKPSPQTAAEVTRVTTELDKLAKKKNDALIEVASRLPTSGMKDRLMHQLNIVDAAVTPPPVKPEAKPAAKDVPSNKYTEDKPAEPTNEAEYNKLPPGSFYKQDGVVKRKKG</sequence>
<protein>
    <submittedName>
        <fullName evidence="2">Uncharacterized protein</fullName>
    </submittedName>
</protein>
<accession>A0A6J5T730</accession>
<organism evidence="2">
    <name type="scientific">uncultured Caudovirales phage</name>
    <dbReference type="NCBI Taxonomy" id="2100421"/>
    <lineage>
        <taxon>Viruses</taxon>
        <taxon>Duplodnaviria</taxon>
        <taxon>Heunggongvirae</taxon>
        <taxon>Uroviricota</taxon>
        <taxon>Caudoviricetes</taxon>
        <taxon>Peduoviridae</taxon>
        <taxon>Maltschvirus</taxon>
        <taxon>Maltschvirus maltsch</taxon>
    </lineage>
</organism>
<evidence type="ECO:0000256" key="1">
    <source>
        <dbReference type="SAM" id="MobiDB-lite"/>
    </source>
</evidence>
<gene>
    <name evidence="2" type="ORF">UFOVP38_12</name>
</gene>
<name>A0A6J5T730_9CAUD</name>
<proteinExistence type="predicted"/>